<organism evidence="3 4">
    <name type="scientific">Rhodoplanes tepidamans</name>
    <name type="common">Rhodoplanes cryptolactis</name>
    <dbReference type="NCBI Taxonomy" id="200616"/>
    <lineage>
        <taxon>Bacteria</taxon>
        <taxon>Pseudomonadati</taxon>
        <taxon>Pseudomonadota</taxon>
        <taxon>Alphaproteobacteria</taxon>
        <taxon>Hyphomicrobiales</taxon>
        <taxon>Nitrobacteraceae</taxon>
        <taxon>Rhodoplanes</taxon>
    </lineage>
</organism>
<keyword evidence="2" id="KW-0812">Transmembrane</keyword>
<evidence type="ECO:0008006" key="5">
    <source>
        <dbReference type="Google" id="ProtNLM"/>
    </source>
</evidence>
<evidence type="ECO:0000313" key="4">
    <source>
        <dbReference type="Proteomes" id="UP001165652"/>
    </source>
</evidence>
<reference evidence="3" key="1">
    <citation type="journal article" date="2023" name="Microbiol Resour">
        <title>Genome Sequences of Rhodoplanes serenus and Two Thermotolerant Strains, Rhodoplanes tepidamans and 'Rhodoplanes cryptolactis,' Further Refine the Genus.</title>
        <authorList>
            <person name="Rayyan A.A."/>
            <person name="Kyndt J.A."/>
        </authorList>
    </citation>
    <scope>NUCLEOTIDE SEQUENCE</scope>
    <source>
        <strain evidence="3">DSM 9987</strain>
    </source>
</reference>
<accession>A0ABT5J5R3</accession>
<proteinExistence type="predicted"/>
<protein>
    <recommendedName>
        <fullName evidence="5">NADH-quinone oxidoreductase subunit</fullName>
    </recommendedName>
</protein>
<evidence type="ECO:0000256" key="1">
    <source>
        <dbReference type="SAM" id="MobiDB-lite"/>
    </source>
</evidence>
<sequence>MRYWIGVVFFAAAAGFVIAGLAHKRRVLAARAAAAARGILPAEPGLRSVAAFGEIMRPVILFFLAYAAVKTLVLFVMLGGEEQLSYFDLAGVLAVLAGYGAFMSWRIGYRTSDLAIAESAAAAAADTAPPREGADATALPAFVGAPANDSTPPDGGLAPIRGAR</sequence>
<keyword evidence="4" id="KW-1185">Reference proteome</keyword>
<name>A0ABT5J5R3_RHOTP</name>
<keyword evidence="2" id="KW-1133">Transmembrane helix</keyword>
<dbReference type="RefSeq" id="WP_272775836.1">
    <property type="nucleotide sequence ID" value="NZ_JAQQLI010000004.1"/>
</dbReference>
<keyword evidence="2" id="KW-0472">Membrane</keyword>
<feature type="transmembrane region" description="Helical" evidence="2">
    <location>
        <begin position="86"/>
        <end position="105"/>
    </location>
</feature>
<evidence type="ECO:0000256" key="2">
    <source>
        <dbReference type="SAM" id="Phobius"/>
    </source>
</evidence>
<feature type="region of interest" description="Disordered" evidence="1">
    <location>
        <begin position="142"/>
        <end position="164"/>
    </location>
</feature>
<gene>
    <name evidence="3" type="ORF">PQJ73_04790</name>
</gene>
<reference evidence="3" key="2">
    <citation type="submission" date="2023-02" db="EMBL/GenBank/DDBJ databases">
        <authorList>
            <person name="Rayyan A."/>
            <person name="Meyer T."/>
            <person name="Kyndt J.A."/>
        </authorList>
    </citation>
    <scope>NUCLEOTIDE SEQUENCE</scope>
    <source>
        <strain evidence="3">DSM 9987</strain>
    </source>
</reference>
<comment type="caution">
    <text evidence="3">The sequence shown here is derived from an EMBL/GenBank/DDBJ whole genome shotgun (WGS) entry which is preliminary data.</text>
</comment>
<feature type="transmembrane region" description="Helical" evidence="2">
    <location>
        <begin position="59"/>
        <end position="79"/>
    </location>
</feature>
<dbReference type="Proteomes" id="UP001165652">
    <property type="component" value="Unassembled WGS sequence"/>
</dbReference>
<evidence type="ECO:0000313" key="3">
    <source>
        <dbReference type="EMBL" id="MDC7784992.1"/>
    </source>
</evidence>
<dbReference type="EMBL" id="JAQQLI010000004">
    <property type="protein sequence ID" value="MDC7784992.1"/>
    <property type="molecule type" value="Genomic_DNA"/>
</dbReference>